<feature type="compositionally biased region" description="Acidic residues" evidence="1">
    <location>
        <begin position="126"/>
        <end position="152"/>
    </location>
</feature>
<name>A0A9W6Y7C7_9STRA</name>
<evidence type="ECO:0000256" key="1">
    <source>
        <dbReference type="SAM" id="MobiDB-lite"/>
    </source>
</evidence>
<proteinExistence type="predicted"/>
<feature type="compositionally biased region" description="Low complexity" evidence="1">
    <location>
        <begin position="32"/>
        <end position="42"/>
    </location>
</feature>
<evidence type="ECO:0000313" key="3">
    <source>
        <dbReference type="Proteomes" id="UP001165121"/>
    </source>
</evidence>
<dbReference type="Proteomes" id="UP001165121">
    <property type="component" value="Unassembled WGS sequence"/>
</dbReference>
<sequence length="191" mass="19951">MAGPRAVTTQIPAPALIPTSTLDTVSIPASLPAPATTLASTPDPVSIPASTPAPVTTLASTMDPVPVPDPASTPAPASAIGRIHPATNNSSLFRTPVSVGRGKQKRRCEDQTGGRLIPTTPHEVINLDDDSEDDEDARNDDDDDEDFVDDDNAGSVSDAGTVESADENCRDEYGELYFSTFATMSLILTLC</sequence>
<organism evidence="2 3">
    <name type="scientific">Phytophthora fragariaefolia</name>
    <dbReference type="NCBI Taxonomy" id="1490495"/>
    <lineage>
        <taxon>Eukaryota</taxon>
        <taxon>Sar</taxon>
        <taxon>Stramenopiles</taxon>
        <taxon>Oomycota</taxon>
        <taxon>Peronosporomycetes</taxon>
        <taxon>Peronosporales</taxon>
        <taxon>Peronosporaceae</taxon>
        <taxon>Phytophthora</taxon>
    </lineage>
</organism>
<protein>
    <submittedName>
        <fullName evidence="2">Unnamed protein product</fullName>
    </submittedName>
</protein>
<dbReference type="EMBL" id="BSXT01003702">
    <property type="protein sequence ID" value="GMF55352.1"/>
    <property type="molecule type" value="Genomic_DNA"/>
</dbReference>
<gene>
    <name evidence="2" type="ORF">Pfra01_002330200</name>
</gene>
<evidence type="ECO:0000313" key="2">
    <source>
        <dbReference type="EMBL" id="GMF55352.1"/>
    </source>
</evidence>
<comment type="caution">
    <text evidence="2">The sequence shown here is derived from an EMBL/GenBank/DDBJ whole genome shotgun (WGS) entry which is preliminary data.</text>
</comment>
<keyword evidence="3" id="KW-1185">Reference proteome</keyword>
<feature type="region of interest" description="Disordered" evidence="1">
    <location>
        <begin position="32"/>
        <end position="168"/>
    </location>
</feature>
<reference evidence="2" key="1">
    <citation type="submission" date="2023-04" db="EMBL/GenBank/DDBJ databases">
        <title>Phytophthora fragariaefolia NBRC 109709.</title>
        <authorList>
            <person name="Ichikawa N."/>
            <person name="Sato H."/>
            <person name="Tonouchi N."/>
        </authorList>
    </citation>
    <scope>NUCLEOTIDE SEQUENCE</scope>
    <source>
        <strain evidence="2">NBRC 109709</strain>
    </source>
</reference>
<accession>A0A9W6Y7C7</accession>
<dbReference type="AlphaFoldDB" id="A0A9W6Y7C7"/>